<feature type="compositionally biased region" description="Low complexity" evidence="1">
    <location>
        <begin position="21"/>
        <end position="47"/>
    </location>
</feature>
<accession>A0A9Q4PXE4</accession>
<evidence type="ECO:0000313" key="4">
    <source>
        <dbReference type="EMBL" id="MCZ6162566.1"/>
    </source>
</evidence>
<feature type="transmembrane region" description="Helical" evidence="2">
    <location>
        <begin position="73"/>
        <end position="93"/>
    </location>
</feature>
<sequence>MSDNKREKLREYLRNNRPKSKINLGNSSNNKGKSNKNLENDLNLDNSQISNNKTNFNKRDYDKKPLVLKDYTISIRIHSFLNMLLFFVLIYYYASCLEDGYEKFIILKIMLVCAIFFLIDLFFILIFSNAFVMLYNSMALFYKNNELKEKYSFRKTEKLEFNSFLYTMKMYNFLYLPILFVLMILGFLDGEIKVVLFAITAPFVLVFPFVYDVLIRMIIYKKSNGDIKNFFKYYNKFYLDVGWNRSYRNIIRKGFSIFFFNEKDYKDLKEYIQIVFDKNLDKDIKSVSE</sequence>
<evidence type="ECO:0000256" key="1">
    <source>
        <dbReference type="SAM" id="MobiDB-lite"/>
    </source>
</evidence>
<feature type="transmembrane region" description="Helical" evidence="2">
    <location>
        <begin position="105"/>
        <end position="135"/>
    </location>
</feature>
<keyword evidence="2" id="KW-0812">Transmembrane</keyword>
<name>A0A9Q4PXE4_9BACT</name>
<dbReference type="Proteomes" id="UP001075225">
    <property type="component" value="Unassembled WGS sequence"/>
</dbReference>
<dbReference type="AlphaFoldDB" id="A0A9Q4PXE4"/>
<gene>
    <name evidence="3" type="ORF">O6B32_09455</name>
    <name evidence="4" type="ORF">O6B92_09560</name>
</gene>
<organism evidence="4 5">
    <name type="scientific">Campylobacter ureolyticus</name>
    <dbReference type="NCBI Taxonomy" id="827"/>
    <lineage>
        <taxon>Bacteria</taxon>
        <taxon>Pseudomonadati</taxon>
        <taxon>Campylobacterota</taxon>
        <taxon>Epsilonproteobacteria</taxon>
        <taxon>Campylobacterales</taxon>
        <taxon>Campylobacteraceae</taxon>
        <taxon>Campylobacter</taxon>
    </lineage>
</organism>
<dbReference type="RefSeq" id="WP_269480776.1">
    <property type="nucleotide sequence ID" value="NZ_JAPXGH010000033.1"/>
</dbReference>
<dbReference type="EMBL" id="JAPXGP010000021">
    <property type="protein sequence ID" value="MCZ6162566.1"/>
    <property type="molecule type" value="Genomic_DNA"/>
</dbReference>
<dbReference type="Proteomes" id="UP001075461">
    <property type="component" value="Unassembled WGS sequence"/>
</dbReference>
<keyword evidence="2" id="KW-1133">Transmembrane helix</keyword>
<feature type="region of interest" description="Disordered" evidence="1">
    <location>
        <begin position="1"/>
        <end position="51"/>
    </location>
</feature>
<feature type="transmembrane region" description="Helical" evidence="2">
    <location>
        <begin position="194"/>
        <end position="214"/>
    </location>
</feature>
<feature type="transmembrane region" description="Helical" evidence="2">
    <location>
        <begin position="170"/>
        <end position="188"/>
    </location>
</feature>
<keyword evidence="2" id="KW-0472">Membrane</keyword>
<evidence type="ECO:0000313" key="5">
    <source>
        <dbReference type="Proteomes" id="UP001075461"/>
    </source>
</evidence>
<protein>
    <submittedName>
        <fullName evidence="4">Uncharacterized protein</fullName>
    </submittedName>
</protein>
<reference evidence="4" key="1">
    <citation type="submission" date="2022-12" db="EMBL/GenBank/DDBJ databases">
        <title>Species Delineation and Comparative Genomics within the Campylobacter ureolyticus Complex.</title>
        <authorList>
            <person name="Maki J."/>
            <person name="Howard M."/>
            <person name="Connelly S."/>
            <person name="Hardy D.J."/>
            <person name="Cameron A."/>
        </authorList>
    </citation>
    <scope>NUCLEOTIDE SEQUENCE</scope>
    <source>
        <strain evidence="4">URMC_786</strain>
        <strain evidence="3">URMC_787</strain>
    </source>
</reference>
<proteinExistence type="predicted"/>
<dbReference type="EMBL" id="JAPXGO010000022">
    <property type="protein sequence ID" value="MCZ6160695.1"/>
    <property type="molecule type" value="Genomic_DNA"/>
</dbReference>
<comment type="caution">
    <text evidence="4">The sequence shown here is derived from an EMBL/GenBank/DDBJ whole genome shotgun (WGS) entry which is preliminary data.</text>
</comment>
<evidence type="ECO:0000313" key="3">
    <source>
        <dbReference type="EMBL" id="MCZ6160695.1"/>
    </source>
</evidence>
<evidence type="ECO:0000256" key="2">
    <source>
        <dbReference type="SAM" id="Phobius"/>
    </source>
</evidence>
<feature type="compositionally biased region" description="Basic and acidic residues" evidence="1">
    <location>
        <begin position="1"/>
        <end position="14"/>
    </location>
</feature>